<evidence type="ECO:0000313" key="3">
    <source>
        <dbReference type="EMBL" id="SMO75240.1"/>
    </source>
</evidence>
<dbReference type="PROSITE" id="PS50213">
    <property type="entry name" value="FAS1"/>
    <property type="match status" value="2"/>
</dbReference>
<dbReference type="SUPFAM" id="SSF82153">
    <property type="entry name" value="FAS1 domain"/>
    <property type="match status" value="2"/>
</dbReference>
<dbReference type="AlphaFoldDB" id="A0A521DWI7"/>
<dbReference type="InterPro" id="IPR036378">
    <property type="entry name" value="FAS1_dom_sf"/>
</dbReference>
<dbReference type="SMART" id="SM00554">
    <property type="entry name" value="FAS1"/>
    <property type="match status" value="2"/>
</dbReference>
<feature type="domain" description="FAS1" evidence="2">
    <location>
        <begin position="36"/>
        <end position="166"/>
    </location>
</feature>
<dbReference type="Gene3D" id="2.30.180.10">
    <property type="entry name" value="FAS1 domain"/>
    <property type="match status" value="2"/>
</dbReference>
<dbReference type="OrthoDB" id="9800666at2"/>
<keyword evidence="1" id="KW-0732">Signal</keyword>
<dbReference type="EMBL" id="FXTP01000009">
    <property type="protein sequence ID" value="SMO75240.1"/>
    <property type="molecule type" value="Genomic_DNA"/>
</dbReference>
<name>A0A521DWI7_9BACT</name>
<evidence type="ECO:0000256" key="1">
    <source>
        <dbReference type="SAM" id="SignalP"/>
    </source>
</evidence>
<dbReference type="PANTHER" id="PTHR10900">
    <property type="entry name" value="PERIOSTIN-RELATED"/>
    <property type="match status" value="1"/>
</dbReference>
<dbReference type="GO" id="GO:0005615">
    <property type="term" value="C:extracellular space"/>
    <property type="evidence" value="ECO:0007669"/>
    <property type="project" value="TreeGrafter"/>
</dbReference>
<evidence type="ECO:0000259" key="2">
    <source>
        <dbReference type="PROSITE" id="PS50213"/>
    </source>
</evidence>
<dbReference type="PROSITE" id="PS51257">
    <property type="entry name" value="PROKAR_LIPOPROTEIN"/>
    <property type="match status" value="1"/>
</dbReference>
<dbReference type="InterPro" id="IPR000782">
    <property type="entry name" value="FAS1_domain"/>
</dbReference>
<dbReference type="InterPro" id="IPR050904">
    <property type="entry name" value="Adhesion/Biosynth-related"/>
</dbReference>
<evidence type="ECO:0000313" key="4">
    <source>
        <dbReference type="Proteomes" id="UP000317557"/>
    </source>
</evidence>
<dbReference type="PANTHER" id="PTHR10900:SF77">
    <property type="entry name" value="FI19380P1"/>
    <property type="match status" value="1"/>
</dbReference>
<keyword evidence="4" id="KW-1185">Reference proteome</keyword>
<dbReference type="FunFam" id="2.30.180.10:FF:000032">
    <property type="entry name" value="Fasciclin domain-containing protein, putative"/>
    <property type="match status" value="2"/>
</dbReference>
<feature type="signal peptide" evidence="1">
    <location>
        <begin position="1"/>
        <end position="25"/>
    </location>
</feature>
<dbReference type="RefSeq" id="WP_142454747.1">
    <property type="nucleotide sequence ID" value="NZ_FXTP01000009.1"/>
</dbReference>
<protein>
    <submittedName>
        <fullName evidence="3">Uncaracterized surface protein containing fasciclin (FAS1) repeats</fullName>
    </submittedName>
</protein>
<reference evidence="3 4" key="1">
    <citation type="submission" date="2017-05" db="EMBL/GenBank/DDBJ databases">
        <authorList>
            <person name="Varghese N."/>
            <person name="Submissions S."/>
        </authorList>
    </citation>
    <scope>NUCLEOTIDE SEQUENCE [LARGE SCALE GENOMIC DNA]</scope>
    <source>
        <strain evidence="3 4">DSM 21985</strain>
    </source>
</reference>
<accession>A0A521DWI7</accession>
<organism evidence="3 4">
    <name type="scientific">Gracilimonas mengyeensis</name>
    <dbReference type="NCBI Taxonomy" id="1302730"/>
    <lineage>
        <taxon>Bacteria</taxon>
        <taxon>Pseudomonadati</taxon>
        <taxon>Balneolota</taxon>
        <taxon>Balneolia</taxon>
        <taxon>Balneolales</taxon>
        <taxon>Balneolaceae</taxon>
        <taxon>Gracilimonas</taxon>
    </lineage>
</organism>
<dbReference type="Pfam" id="PF02469">
    <property type="entry name" value="Fasciclin"/>
    <property type="match status" value="2"/>
</dbReference>
<sequence length="308" mass="32475">MKYLKTSKLFSVLTLLLISAFTFTACDDNGAGSDSGLTVVETAQESDNFTILVEALYDTELDAALSGPGPFTVFAPTNDAFNALPSGLLESLTNEQLAQVLQYHVLAGEIAAGDLESSQAVQTLTEETIYVTVSSEGEVMVNNTAEVINPNIEASNGIIHAIDGVILPNEFQNIVEIASKNYELSTLVSLVAEAGLVETLQGDGPFTVFAPTNEAFEEVSSTLEGLSAEQVREVLTYHVATVEALSTEIASNDLTELPTVQGENITITLSGAEVVINGSAGVNEVDLQGTNGVVHIIDSVLLPPSYTE</sequence>
<proteinExistence type="predicted"/>
<gene>
    <name evidence="3" type="ORF">SAMN06265219_109111</name>
</gene>
<feature type="chain" id="PRO_5022183373" evidence="1">
    <location>
        <begin position="26"/>
        <end position="308"/>
    </location>
</feature>
<dbReference type="Proteomes" id="UP000317557">
    <property type="component" value="Unassembled WGS sequence"/>
</dbReference>
<feature type="domain" description="FAS1" evidence="2">
    <location>
        <begin position="171"/>
        <end position="301"/>
    </location>
</feature>